<keyword evidence="5" id="KW-0862">Zinc</keyword>
<comment type="similarity">
    <text evidence="2">Belongs to the beta-class carbonic anhydrase family.</text>
</comment>
<dbReference type="InterPro" id="IPR036770">
    <property type="entry name" value="Ankyrin_rpt-contain_sf"/>
</dbReference>
<dbReference type="Proteomes" id="UP001152797">
    <property type="component" value="Unassembled WGS sequence"/>
</dbReference>
<dbReference type="Gene3D" id="3.40.1050.10">
    <property type="entry name" value="Carbonic anhydrase"/>
    <property type="match status" value="3"/>
</dbReference>
<organism evidence="9">
    <name type="scientific">Cladocopium goreaui</name>
    <dbReference type="NCBI Taxonomy" id="2562237"/>
    <lineage>
        <taxon>Eukaryota</taxon>
        <taxon>Sar</taxon>
        <taxon>Alveolata</taxon>
        <taxon>Dinophyceae</taxon>
        <taxon>Suessiales</taxon>
        <taxon>Symbiodiniaceae</taxon>
        <taxon>Cladocopium</taxon>
    </lineage>
</organism>
<dbReference type="SUPFAM" id="SSF53056">
    <property type="entry name" value="beta-carbonic anhydrase, cab"/>
    <property type="match status" value="3"/>
</dbReference>
<dbReference type="PROSITE" id="PS50088">
    <property type="entry name" value="ANK_REPEAT"/>
    <property type="match status" value="2"/>
</dbReference>
<comment type="caution">
    <text evidence="9">The sequence shown here is derived from an EMBL/GenBank/DDBJ whole genome shotgun (WGS) entry which is preliminary data.</text>
</comment>
<dbReference type="SMART" id="SM00947">
    <property type="entry name" value="Pro_CA"/>
    <property type="match status" value="3"/>
</dbReference>
<dbReference type="PANTHER" id="PTHR11002">
    <property type="entry name" value="CARBONIC ANHYDRASE"/>
    <property type="match status" value="1"/>
</dbReference>
<keyword evidence="8" id="KW-0040">ANK repeat</keyword>
<dbReference type="SMART" id="SM00248">
    <property type="entry name" value="ANK"/>
    <property type="match status" value="3"/>
</dbReference>
<dbReference type="EMBL" id="CAMXCT010000607">
    <property type="protein sequence ID" value="CAI3981060.1"/>
    <property type="molecule type" value="Genomic_DNA"/>
</dbReference>
<feature type="repeat" description="ANK" evidence="8">
    <location>
        <begin position="1227"/>
        <end position="1259"/>
    </location>
</feature>
<dbReference type="Pfam" id="PF00484">
    <property type="entry name" value="Pro_CA"/>
    <property type="match status" value="3"/>
</dbReference>
<evidence type="ECO:0000256" key="6">
    <source>
        <dbReference type="ARBA" id="ARBA00023239"/>
    </source>
</evidence>
<dbReference type="EC" id="4.2.1.1" evidence="3"/>
<sequence length="1320" mass="141886">MSFFTQITDALNLCSGEGDVVRKVRTTADPPMAPEDALELLKEGNSRFVAGRPLGSKTQNVQRHQLVDEGQAPHTAIIGCADSRAPLETIFDAMPGDIFVLRNAGNTCTHAEGSMIGSLEFCTGKLGSRLILVLGHTKCGAIYGATKTFLDAQQAQEQPKKAGSALEGLLKDLGTVAQQAAEEKGPGASSDEVAAHAVKVNVFHSMNFLLKFSDSIREAVKSGQVQLQGGIYHLETGKVEFLGKSPAQRELLDSTTSIPPSMTAMVKESRGLHGVRTAADERVPSDAALKMLKAGNERFATGAVTAGTTSSEMRKALVKYNQAPHSAIIGCADSRVPVDTVFDATPGELFVLRNAGNTCTHAEGSMVGSLEFCTGKLGSRLILVLGHTQCGAIAGATATHQAGGEVKAPACALEGLLQGLANVAKEASEDLGPGVSQEKLVSHAVKVNVFNSMNFLLQFSEPLRELVRKGELDIQGGIYHLETGRVEFLGRSPRQDELLSSKVTLPPSMAIGAFRTTEDGILEPKVALKMLKDGNQRFVSGVPVLGKVDRHVREALATKGQAPHTAVVGCADSRVPLETVFDALPGDLFCLRNAGNTCTHAEGSILGSLEFCTGALNTRLIFVLGHTACGALKGATAAYLSQGEKKANHALDVLLNELGTVVSEAQSQCGKKATADEIANKAIRLNVFHTMNFMLKHCEAIREKVRSGHLEIQGGIYDLSTGKVEFLGRSPQEAKLVKGSGSVAPSLKQKIGGYAGCRGYMLSPSFLHRLKTLLPTLQVQPSDQLLARLHRLAMDHSQRPVACAQMVTGSSIHQSAPCPSTSLHPGRCHSGVKVVVITLAHRGDRRVDPLVGGPSALKAMREAGFDVEVLRASCYCERDAVDQYGRLPCFFDHKHWGYFQRYEGAARALDSEEEEDLLEYLNDNYEHGAERLADPEDGDLAGYLRDTNWPGATSCAMSHIRGLIKAALEGYEFALVFEDDAVIPTSVATTRGWCEACEGQLCFCPSAWAFCVQEAVDLMRRAPQLDLLYLGVGEAFEPPGPHGGILAEESDDDLGGVTEMGYTWCAEAILYARSALEDVLALKLHERIWAQDETIPHLYSQKPWNPRFMESLKSVGFKRRWLAGAPADDVEEGWIQQLEFFKEELNSTQLASAWRSSNSSEHGGMGQICSVSLGEKVQVASDTPQKPARPSAVLRLKQLHEACRNSDLVSIKKSIQEGASINAFDESGWTALHYSAYAGSAEATRLLLESQGDCNAVLPDLSTPLMLAVDEAHLSVAKLLLQYGALSKCKDEDGFTALARCDPSVKEEFRILISGSGSES</sequence>
<dbReference type="Pfam" id="PF12796">
    <property type="entry name" value="Ank_2"/>
    <property type="match status" value="1"/>
</dbReference>
<dbReference type="PANTHER" id="PTHR11002:SF76">
    <property type="entry name" value="CARBONIC ANHYDRASE"/>
    <property type="match status" value="1"/>
</dbReference>
<dbReference type="InterPro" id="IPR002110">
    <property type="entry name" value="Ankyrin_rpt"/>
</dbReference>
<evidence type="ECO:0000256" key="7">
    <source>
        <dbReference type="ARBA" id="ARBA00048348"/>
    </source>
</evidence>
<reference evidence="10" key="2">
    <citation type="submission" date="2024-04" db="EMBL/GenBank/DDBJ databases">
        <authorList>
            <person name="Chen Y."/>
            <person name="Shah S."/>
            <person name="Dougan E. K."/>
            <person name="Thang M."/>
            <person name="Chan C."/>
        </authorList>
    </citation>
    <scope>NUCLEOTIDE SEQUENCE [LARGE SCALE GENOMIC DNA]</scope>
</reference>
<keyword evidence="11" id="KW-1185">Reference proteome</keyword>
<evidence type="ECO:0000313" key="9">
    <source>
        <dbReference type="EMBL" id="CAI3981060.1"/>
    </source>
</evidence>
<keyword evidence="6" id="KW-0456">Lyase</keyword>
<dbReference type="PROSITE" id="PS50297">
    <property type="entry name" value="ANK_REP_REGION"/>
    <property type="match status" value="2"/>
</dbReference>
<gene>
    <name evidence="9" type="ORF">C1SCF055_LOCUS8888</name>
</gene>
<dbReference type="OrthoDB" id="10248475at2759"/>
<dbReference type="GO" id="GO:0008270">
    <property type="term" value="F:zinc ion binding"/>
    <property type="evidence" value="ECO:0007669"/>
    <property type="project" value="InterPro"/>
</dbReference>
<evidence type="ECO:0000256" key="3">
    <source>
        <dbReference type="ARBA" id="ARBA00012925"/>
    </source>
</evidence>
<reference evidence="9" key="1">
    <citation type="submission" date="2022-10" db="EMBL/GenBank/DDBJ databases">
        <authorList>
            <person name="Chen Y."/>
            <person name="Dougan E. K."/>
            <person name="Chan C."/>
            <person name="Rhodes N."/>
            <person name="Thang M."/>
        </authorList>
    </citation>
    <scope>NUCLEOTIDE SEQUENCE</scope>
</reference>
<evidence type="ECO:0000313" key="11">
    <source>
        <dbReference type="Proteomes" id="UP001152797"/>
    </source>
</evidence>
<dbReference type="SUPFAM" id="SSF48403">
    <property type="entry name" value="Ankyrin repeat"/>
    <property type="match status" value="1"/>
</dbReference>
<feature type="repeat" description="ANK" evidence="8">
    <location>
        <begin position="1260"/>
        <end position="1292"/>
    </location>
</feature>
<dbReference type="InterPro" id="IPR001765">
    <property type="entry name" value="Carbonic_anhydrase"/>
</dbReference>
<dbReference type="InterPro" id="IPR036874">
    <property type="entry name" value="Carbonic_anhydrase_sf"/>
</dbReference>
<keyword evidence="4" id="KW-0479">Metal-binding</keyword>
<evidence type="ECO:0000313" key="10">
    <source>
        <dbReference type="EMBL" id="CAL1134435.1"/>
    </source>
</evidence>
<proteinExistence type="inferred from homology"/>
<evidence type="ECO:0000256" key="4">
    <source>
        <dbReference type="ARBA" id="ARBA00022723"/>
    </source>
</evidence>
<comment type="catalytic activity">
    <reaction evidence="7">
        <text>hydrogencarbonate + H(+) = CO2 + H2O</text>
        <dbReference type="Rhea" id="RHEA:10748"/>
        <dbReference type="ChEBI" id="CHEBI:15377"/>
        <dbReference type="ChEBI" id="CHEBI:15378"/>
        <dbReference type="ChEBI" id="CHEBI:16526"/>
        <dbReference type="ChEBI" id="CHEBI:17544"/>
        <dbReference type="EC" id="4.2.1.1"/>
    </reaction>
</comment>
<dbReference type="GO" id="GO:0004089">
    <property type="term" value="F:carbonate dehydratase activity"/>
    <property type="evidence" value="ECO:0007669"/>
    <property type="project" value="UniProtKB-EC"/>
</dbReference>
<dbReference type="Gene3D" id="1.25.40.20">
    <property type="entry name" value="Ankyrin repeat-containing domain"/>
    <property type="match status" value="1"/>
</dbReference>
<comment type="cofactor">
    <cofactor evidence="1">
        <name>Zn(2+)</name>
        <dbReference type="ChEBI" id="CHEBI:29105"/>
    </cofactor>
</comment>
<dbReference type="EMBL" id="CAMXCT030000607">
    <property type="protein sequence ID" value="CAL4768372.1"/>
    <property type="molecule type" value="Genomic_DNA"/>
</dbReference>
<evidence type="ECO:0000256" key="2">
    <source>
        <dbReference type="ARBA" id="ARBA00006217"/>
    </source>
</evidence>
<evidence type="ECO:0000256" key="8">
    <source>
        <dbReference type="PROSITE-ProRule" id="PRU00023"/>
    </source>
</evidence>
<evidence type="ECO:0000256" key="5">
    <source>
        <dbReference type="ARBA" id="ARBA00022833"/>
    </source>
</evidence>
<evidence type="ECO:0000256" key="1">
    <source>
        <dbReference type="ARBA" id="ARBA00001947"/>
    </source>
</evidence>
<dbReference type="EMBL" id="CAMXCT020000607">
    <property type="protein sequence ID" value="CAL1134435.1"/>
    <property type="molecule type" value="Genomic_DNA"/>
</dbReference>
<name>A0A9P1BWZ0_9DINO</name>
<accession>A0A9P1BWZ0</accession>
<protein>
    <recommendedName>
        <fullName evidence="3">carbonic anhydrase</fullName>
        <ecNumber evidence="3">4.2.1.1</ecNumber>
    </recommendedName>
</protein>